<protein>
    <submittedName>
        <fullName evidence="1">AP2 domain-containing protein</fullName>
    </submittedName>
</protein>
<dbReference type="AlphaFoldDB" id="A0A6I6H7A0"/>
<dbReference type="OrthoDB" id="154347at2"/>
<dbReference type="RefSeq" id="WP_157612746.1">
    <property type="nucleotide sequence ID" value="NZ_CP046622.1"/>
</dbReference>
<proteinExistence type="predicted"/>
<evidence type="ECO:0000313" key="2">
    <source>
        <dbReference type="Proteomes" id="UP000425817"/>
    </source>
</evidence>
<gene>
    <name evidence="1" type="ORF">GOQ09_06805</name>
</gene>
<accession>A0A6I6H7A0</accession>
<dbReference type="Proteomes" id="UP000425817">
    <property type="component" value="Chromosome"/>
</dbReference>
<sequence length="253" mass="28141">MRKWTRKSSLMYGIDRLDASWLVSLIRDRERLVKSFAFSIYGGPEAALRAAQAWRDEVLRTHPPLLKQEKAQRARNDNKSGVPGVVCLYKPDGTVERWLAKTQLEPGKILQKSFAVGRYGRQAKALAIVERQRQLAQMTGHVILHPAADPSRVPPPAKVRANPPAIHRVEVLRRDNTTGIAGVSCKLSPDGHPRVWVAKTVLPSGQTLRKDFSVARHGDRAQALAIAERQKQLLQRAEFTAAGKSRGGRSSRS</sequence>
<name>A0A6I6H7A0_VARPD</name>
<evidence type="ECO:0000313" key="1">
    <source>
        <dbReference type="EMBL" id="QGW81309.1"/>
    </source>
</evidence>
<dbReference type="Gene3D" id="1.20.5.2050">
    <property type="match status" value="2"/>
</dbReference>
<organism evidence="1 2">
    <name type="scientific">Variovorax paradoxus</name>
    <dbReference type="NCBI Taxonomy" id="34073"/>
    <lineage>
        <taxon>Bacteria</taxon>
        <taxon>Pseudomonadati</taxon>
        <taxon>Pseudomonadota</taxon>
        <taxon>Betaproteobacteria</taxon>
        <taxon>Burkholderiales</taxon>
        <taxon>Comamonadaceae</taxon>
        <taxon>Variovorax</taxon>
    </lineage>
</organism>
<reference evidence="1 2" key="1">
    <citation type="submission" date="2019-12" db="EMBL/GenBank/DDBJ databases">
        <title>Hybrid Genome Assemblies of two High G+C Isolates from Undergraduate Microbiology Courses.</title>
        <authorList>
            <person name="Ne Ville C.J."/>
            <person name="Enright D."/>
            <person name="Hernandez I."/>
            <person name="Dodsworth J."/>
            <person name="Orwin P.M."/>
        </authorList>
    </citation>
    <scope>NUCLEOTIDE SEQUENCE [LARGE SCALE GENOMIC DNA]</scope>
    <source>
        <strain evidence="1 2">CSUSB</strain>
    </source>
</reference>
<dbReference type="EMBL" id="CP046622">
    <property type="protein sequence ID" value="QGW81309.1"/>
    <property type="molecule type" value="Genomic_DNA"/>
</dbReference>